<accession>A0A1T5B6B7</accession>
<dbReference type="Pfam" id="PF14109">
    <property type="entry name" value="GldH_lipo"/>
    <property type="match status" value="1"/>
</dbReference>
<dbReference type="PROSITE" id="PS51257">
    <property type="entry name" value="PROKAR_LIPOPROTEIN"/>
    <property type="match status" value="1"/>
</dbReference>
<evidence type="ECO:0000313" key="2">
    <source>
        <dbReference type="Proteomes" id="UP000190852"/>
    </source>
</evidence>
<dbReference type="EMBL" id="FUYQ01000006">
    <property type="protein sequence ID" value="SKB42821.1"/>
    <property type="molecule type" value="Genomic_DNA"/>
</dbReference>
<dbReference type="Proteomes" id="UP000190852">
    <property type="component" value="Unassembled WGS sequence"/>
</dbReference>
<keyword evidence="2" id="KW-1185">Reference proteome</keyword>
<evidence type="ECO:0000313" key="1">
    <source>
        <dbReference type="EMBL" id="SKB42821.1"/>
    </source>
</evidence>
<sequence length="166" mass="19479">MTMRKAETTPDQRPKRNSLLICLLATLFFSCTQPALYDQYQPIENAVWEKNKEYYFSFQVSDISVPYDVTLEIRNNNLYPFQDLWVFYSEEQPIGPLKRDTLQCMLADNRGKWHGKGISLFQSSFPLRKRYTFSHTGQYTFSIRQGMRNDSLPGIQEIGMRVIQSP</sequence>
<protein>
    <submittedName>
        <fullName evidence="1">Gliding motility-associated lipoprotein GldH</fullName>
    </submittedName>
</protein>
<proteinExistence type="predicted"/>
<dbReference type="InterPro" id="IPR020018">
    <property type="entry name" value="Motility-assoc_lipoprot_GldH"/>
</dbReference>
<name>A0A1T5B6B7_9BACT</name>
<reference evidence="2" key="1">
    <citation type="submission" date="2017-02" db="EMBL/GenBank/DDBJ databases">
        <authorList>
            <person name="Varghese N."/>
            <person name="Submissions S."/>
        </authorList>
    </citation>
    <scope>NUCLEOTIDE SEQUENCE [LARGE SCALE GENOMIC DNA]</scope>
    <source>
        <strain evidence="2">DSM 24967</strain>
    </source>
</reference>
<dbReference type="NCBIfam" id="TIGR03511">
    <property type="entry name" value="GldH_lipo"/>
    <property type="match status" value="1"/>
</dbReference>
<gene>
    <name evidence="1" type="ORF">SAMN05660349_01088</name>
</gene>
<dbReference type="AlphaFoldDB" id="A0A1T5B6B7"/>
<organism evidence="1 2">
    <name type="scientific">Parabacteroides chartae</name>
    <dbReference type="NCBI Taxonomy" id="1037355"/>
    <lineage>
        <taxon>Bacteria</taxon>
        <taxon>Pseudomonadati</taxon>
        <taxon>Bacteroidota</taxon>
        <taxon>Bacteroidia</taxon>
        <taxon>Bacteroidales</taxon>
        <taxon>Tannerellaceae</taxon>
        <taxon>Parabacteroides</taxon>
    </lineage>
</organism>
<keyword evidence="1" id="KW-0449">Lipoprotein</keyword>